<evidence type="ECO:0000313" key="5">
    <source>
        <dbReference type="EMBL" id="KNC50238.1"/>
    </source>
</evidence>
<name>A0A0L0DFX7_THETB</name>
<feature type="transmembrane region" description="Helical" evidence="3">
    <location>
        <begin position="383"/>
        <end position="411"/>
    </location>
</feature>
<evidence type="ECO:0000256" key="2">
    <source>
        <dbReference type="SAM" id="MobiDB-lite"/>
    </source>
</evidence>
<sequence length="923" mass="98230">MFFRFTRAVERKLAAGFYGLGRRVATRPCATLAAAVIFFGIFIVGWITSFEFESDGAKLYAPPDSRAQDIKAYIEANYRQPERMMYLLYVPAGQSILTTARLQAVRRLYTATYESGSFQATCSRASPSAPCDAISVGSLFGSPLPSAYDALLALSEPARLARLTSIEQSLGGAPALSTLLGGVVRAANGTILSARALKITYAVYESTPDATFKTFINAPTPAGLDFVVTRRTDRSVSFEVESAVSGDIVLVAVGIFLMIAFTLLALGKLSKIRSRGLLGLAAVFNVILSMVSGFGACLLLGIKYATINNMLIFLLAGIGVDDAFILVGAVDDVRRAAQVRGIRLSPTERVARALRTAGITITTTSLTDLLAFALGSISPIPAISIFCSYACVAIAFDWVLQITFFVACIALDERRIDAGRWDWCPCARTPSAQVAHDGYNDPVDELAAHGDPGIGMHSLALSEQQESTSSSSSSSSSSPSSSSSSSSLPRPPSSSSSSAGKQQQESSPPVSSSDDSPAASSTSSSSASASSGISPLNPPATGLSPLPSLPATDKAEFDHASDDSSAADDPGLISKFMDRVYTPAITSRTIGVAILLIFLGWFIFSVFAATQVKEGLDFRLLVPDGSYMLEAFDADEAFFADGFRVEFYATEPRPWHDPSVWRQLMALRASLLASPWILGDYGSWMPRFEAFAASSPLYSGSLDPATGIPIPQGAFYAALADFVDTNSLERDILLTTNNASLHSFRFALTARSVFDTADDKASMRAMRRACDDASLGILPYHPRHIFTEQYEVVVPGVVLNLILAAVAVAIVLPIMVKHPITAAVVLVMVGLVDIGLFAVMYIADIQVNSVSLINLVVSIGAAVDYSAHVGHAFMVLPGNVDRLQRTTFALTHIGKSVFFGAVSSIIGILPLALSNDDDNDDNE</sequence>
<dbReference type="Proteomes" id="UP000054408">
    <property type="component" value="Unassembled WGS sequence"/>
</dbReference>
<evidence type="ECO:0000313" key="6">
    <source>
        <dbReference type="Proteomes" id="UP000054408"/>
    </source>
</evidence>
<dbReference type="PROSITE" id="PS50156">
    <property type="entry name" value="SSD"/>
    <property type="match status" value="1"/>
</dbReference>
<dbReference type="Gene3D" id="1.20.1640.10">
    <property type="entry name" value="Multidrug efflux transporter AcrB transmembrane domain"/>
    <property type="match status" value="2"/>
</dbReference>
<evidence type="ECO:0000256" key="1">
    <source>
        <dbReference type="ARBA" id="ARBA00005585"/>
    </source>
</evidence>
<feature type="transmembrane region" description="Helical" evidence="3">
    <location>
        <begin position="310"/>
        <end position="333"/>
    </location>
</feature>
<dbReference type="SUPFAM" id="SSF82866">
    <property type="entry name" value="Multidrug efflux transporter AcrB transmembrane domain"/>
    <property type="match status" value="2"/>
</dbReference>
<dbReference type="GO" id="GO:0016020">
    <property type="term" value="C:membrane"/>
    <property type="evidence" value="ECO:0007669"/>
    <property type="project" value="TreeGrafter"/>
</dbReference>
<gene>
    <name evidence="5" type="ORF">AMSG_06393</name>
</gene>
<feature type="compositionally biased region" description="Low complexity" evidence="2">
    <location>
        <begin position="467"/>
        <end position="498"/>
    </location>
</feature>
<dbReference type="InterPro" id="IPR053958">
    <property type="entry name" value="HMGCR/SNAP/NPC1-like_SSD"/>
</dbReference>
<feature type="transmembrane region" description="Helical" evidence="3">
    <location>
        <begin position="29"/>
        <end position="48"/>
    </location>
</feature>
<feature type="transmembrane region" description="Helical" evidence="3">
    <location>
        <begin position="792"/>
        <end position="816"/>
    </location>
</feature>
<feature type="transmembrane region" description="Helical" evidence="3">
    <location>
        <begin position="589"/>
        <end position="609"/>
    </location>
</feature>
<dbReference type="Pfam" id="PF12349">
    <property type="entry name" value="Sterol-sensing"/>
    <property type="match status" value="1"/>
</dbReference>
<reference evidence="5 6" key="1">
    <citation type="submission" date="2010-05" db="EMBL/GenBank/DDBJ databases">
        <title>The Genome Sequence of Thecamonas trahens ATCC 50062.</title>
        <authorList>
            <consortium name="The Broad Institute Genome Sequencing Platform"/>
            <person name="Russ C."/>
            <person name="Cuomo C."/>
            <person name="Shea T."/>
            <person name="Young S.K."/>
            <person name="Zeng Q."/>
            <person name="Koehrsen M."/>
            <person name="Haas B."/>
            <person name="Borodovsky M."/>
            <person name="Guigo R."/>
            <person name="Alvarado L."/>
            <person name="Berlin A."/>
            <person name="Bochicchio J."/>
            <person name="Borenstein D."/>
            <person name="Chapman S."/>
            <person name="Chen Z."/>
            <person name="Freedman E."/>
            <person name="Gellesch M."/>
            <person name="Goldberg J."/>
            <person name="Griggs A."/>
            <person name="Gujja S."/>
            <person name="Heilman E."/>
            <person name="Heiman D."/>
            <person name="Hepburn T."/>
            <person name="Howarth C."/>
            <person name="Jen D."/>
            <person name="Larson L."/>
            <person name="Mehta T."/>
            <person name="Park D."/>
            <person name="Pearson M."/>
            <person name="Roberts A."/>
            <person name="Saif S."/>
            <person name="Shenoy N."/>
            <person name="Sisk P."/>
            <person name="Stolte C."/>
            <person name="Sykes S."/>
            <person name="Thomson T."/>
            <person name="Walk T."/>
            <person name="White J."/>
            <person name="Yandava C."/>
            <person name="Burger G."/>
            <person name="Gray M.W."/>
            <person name="Holland P.W.H."/>
            <person name="King N."/>
            <person name="Lang F.B.F."/>
            <person name="Roger A.J."/>
            <person name="Ruiz-Trillo I."/>
            <person name="Lander E."/>
            <person name="Nusbaum C."/>
        </authorList>
    </citation>
    <scope>NUCLEOTIDE SEQUENCE [LARGE SCALE GENOMIC DNA]</scope>
    <source>
        <strain evidence="5 6">ATCC 50062</strain>
    </source>
</reference>
<dbReference type="RefSeq" id="XP_013757068.1">
    <property type="nucleotide sequence ID" value="XM_013901614.1"/>
</dbReference>
<feature type="transmembrane region" description="Helical" evidence="3">
    <location>
        <begin position="354"/>
        <end position="377"/>
    </location>
</feature>
<feature type="domain" description="SSD" evidence="4">
    <location>
        <begin position="247"/>
        <end position="411"/>
    </location>
</feature>
<dbReference type="EMBL" id="GL349460">
    <property type="protein sequence ID" value="KNC50238.1"/>
    <property type="molecule type" value="Genomic_DNA"/>
</dbReference>
<organism evidence="5 6">
    <name type="scientific">Thecamonas trahens ATCC 50062</name>
    <dbReference type="NCBI Taxonomy" id="461836"/>
    <lineage>
        <taxon>Eukaryota</taxon>
        <taxon>Apusozoa</taxon>
        <taxon>Apusomonadida</taxon>
        <taxon>Apusomonadidae</taxon>
        <taxon>Thecamonas</taxon>
    </lineage>
</organism>
<keyword evidence="3" id="KW-0812">Transmembrane</keyword>
<feature type="transmembrane region" description="Helical" evidence="3">
    <location>
        <begin position="823"/>
        <end position="843"/>
    </location>
</feature>
<dbReference type="GeneID" id="25565557"/>
<feature type="compositionally biased region" description="Low complexity" evidence="2">
    <location>
        <begin position="506"/>
        <end position="535"/>
    </location>
</feature>
<keyword evidence="3" id="KW-0472">Membrane</keyword>
<evidence type="ECO:0000256" key="3">
    <source>
        <dbReference type="SAM" id="Phobius"/>
    </source>
</evidence>
<feature type="transmembrane region" description="Helical" evidence="3">
    <location>
        <begin position="897"/>
        <end position="913"/>
    </location>
</feature>
<dbReference type="InterPro" id="IPR051697">
    <property type="entry name" value="Patched_domain-protein"/>
</dbReference>
<feature type="transmembrane region" description="Helical" evidence="3">
    <location>
        <begin position="278"/>
        <end position="304"/>
    </location>
</feature>
<keyword evidence="6" id="KW-1185">Reference proteome</keyword>
<keyword evidence="3" id="KW-1133">Transmembrane helix</keyword>
<feature type="transmembrane region" description="Helical" evidence="3">
    <location>
        <begin position="248"/>
        <end position="266"/>
    </location>
</feature>
<dbReference type="OMA" id="NIFIMVH"/>
<dbReference type="AlphaFoldDB" id="A0A0L0DFX7"/>
<protein>
    <recommendedName>
        <fullName evidence="4">SSD domain-containing protein</fullName>
    </recommendedName>
</protein>
<dbReference type="OrthoDB" id="6510177at2759"/>
<accession>A0A0L0DFX7</accession>
<feature type="transmembrane region" description="Helical" evidence="3">
    <location>
        <begin position="855"/>
        <end position="876"/>
    </location>
</feature>
<dbReference type="PANTHER" id="PTHR10796">
    <property type="entry name" value="PATCHED-RELATED"/>
    <property type="match status" value="1"/>
</dbReference>
<feature type="region of interest" description="Disordered" evidence="2">
    <location>
        <begin position="434"/>
        <end position="568"/>
    </location>
</feature>
<dbReference type="eggNOG" id="KOG1934">
    <property type="taxonomic scope" value="Eukaryota"/>
</dbReference>
<feature type="compositionally biased region" description="Basic and acidic residues" evidence="2">
    <location>
        <begin position="553"/>
        <end position="562"/>
    </location>
</feature>
<dbReference type="PANTHER" id="PTHR10796:SF92">
    <property type="entry name" value="PATCHED-RELATED, ISOFORM A"/>
    <property type="match status" value="1"/>
</dbReference>
<comment type="similarity">
    <text evidence="1">Belongs to the patched family.</text>
</comment>
<dbReference type="InterPro" id="IPR000731">
    <property type="entry name" value="SSD"/>
</dbReference>
<proteinExistence type="inferred from homology"/>
<evidence type="ECO:0000259" key="4">
    <source>
        <dbReference type="PROSITE" id="PS50156"/>
    </source>
</evidence>